<proteinExistence type="predicted"/>
<evidence type="ECO:0000313" key="1">
    <source>
        <dbReference type="EMBL" id="KAK1865690.1"/>
    </source>
</evidence>
<comment type="caution">
    <text evidence="1">The sequence shown here is derived from an EMBL/GenBank/DDBJ whole genome shotgun (WGS) entry which is preliminary data.</text>
</comment>
<protein>
    <submittedName>
        <fullName evidence="1">Uncharacterized protein</fullName>
    </submittedName>
</protein>
<reference evidence="1" key="1">
    <citation type="submission" date="2019-11" db="EMBL/GenBank/DDBJ databases">
        <title>Nori genome reveals adaptations in red seaweeds to the harsh intertidal environment.</title>
        <authorList>
            <person name="Wang D."/>
            <person name="Mao Y."/>
        </authorList>
    </citation>
    <scope>NUCLEOTIDE SEQUENCE</scope>
    <source>
        <tissue evidence="1">Gametophyte</tissue>
    </source>
</reference>
<name>A0ACC3C6F5_PYRYE</name>
<keyword evidence="2" id="KW-1185">Reference proteome</keyword>
<dbReference type="EMBL" id="CM020619">
    <property type="protein sequence ID" value="KAK1865690.1"/>
    <property type="molecule type" value="Genomic_DNA"/>
</dbReference>
<sequence>MAAYYDIASAADFAALFDGLMVGDKPTASHSSYYVLFLHLDSMAPEDGASAEHMNATMNAQINRACAFFQEKYGLSFTIDPERSDLTVLNLAAAVAGQGNKKLYVIVDEYDRAANSMMFSSPVAYLREVRRQLRAKSPVTSALRGLYSTFKKIGDGSAMLGLEQFRTFTTGITPLALADASVFNVGLYVSILPEMAGAFGFLDTEVWDAIRVADKVPDDMQLGVFELLKRFYNNLRFYTADGPRLFHPMLTMAFFNRIQSSSSFRDAILGGLADGEDDDYFGSFLDNYNVTSSQSAVNFLVNHALAVMPFTFDDVCAEGGVAAVSLFQKPFSFQDLLLPPADSVNGLEQVRLFLTYYGVLYCTDRKLVRQADGSRRHVFVISASNNVGRMASSPLRGALSATGDQVVQLLRAPTPALARITGSTERGLNEAGFQFGARVFFEAWVRRDDLQVTVEAKSSIQDGHSRCDLVLHQEALDEIILFELKRIPVSCLDYKALTAPRGFKTPLKAFLKGDDVTTAVADDTILDLPLVEDYELNGETAPEGTRYHARDVVSGGSVALKRYKQNFSLSGNVRHLFGVLLVHNHIVVVKGDV</sequence>
<dbReference type="Proteomes" id="UP000798662">
    <property type="component" value="Chromosome 2"/>
</dbReference>
<accession>A0ACC3C6F5</accession>
<gene>
    <name evidence="1" type="ORF">I4F81_008217</name>
</gene>
<evidence type="ECO:0000313" key="2">
    <source>
        <dbReference type="Proteomes" id="UP000798662"/>
    </source>
</evidence>
<organism evidence="1 2">
    <name type="scientific">Pyropia yezoensis</name>
    <name type="common">Susabi-nori</name>
    <name type="synonym">Porphyra yezoensis</name>
    <dbReference type="NCBI Taxonomy" id="2788"/>
    <lineage>
        <taxon>Eukaryota</taxon>
        <taxon>Rhodophyta</taxon>
        <taxon>Bangiophyceae</taxon>
        <taxon>Bangiales</taxon>
        <taxon>Bangiaceae</taxon>
        <taxon>Pyropia</taxon>
    </lineage>
</organism>